<keyword evidence="4" id="KW-0010">Activator</keyword>
<evidence type="ECO:0000259" key="6">
    <source>
        <dbReference type="PROSITE" id="PS51094"/>
    </source>
</evidence>
<keyword evidence="3" id="KW-0805">Transcription regulation</keyword>
<feature type="domain" description="PRD" evidence="8">
    <location>
        <begin position="187"/>
        <end position="293"/>
    </location>
</feature>
<dbReference type="Gene3D" id="3.40.50.2300">
    <property type="match status" value="1"/>
</dbReference>
<dbReference type="PANTHER" id="PTHR30185">
    <property type="entry name" value="CRYPTIC BETA-GLUCOSIDE BGL OPERON ANTITERMINATOR"/>
    <property type="match status" value="1"/>
</dbReference>
<evidence type="ECO:0000256" key="1">
    <source>
        <dbReference type="ARBA" id="ARBA00022679"/>
    </source>
</evidence>
<dbReference type="GO" id="GO:0006355">
    <property type="term" value="P:regulation of DNA-templated transcription"/>
    <property type="evidence" value="ECO:0007669"/>
    <property type="project" value="InterPro"/>
</dbReference>
<feature type="domain" description="PRD" evidence="8">
    <location>
        <begin position="296"/>
        <end position="403"/>
    </location>
</feature>
<proteinExistence type="predicted"/>
<dbReference type="InterPro" id="IPR002178">
    <property type="entry name" value="PTS_EIIA_type-2_dom"/>
</dbReference>
<organism evidence="9 10">
    <name type="scientific">Streptococcus suis</name>
    <dbReference type="NCBI Taxonomy" id="1307"/>
    <lineage>
        <taxon>Bacteria</taxon>
        <taxon>Bacillati</taxon>
        <taxon>Bacillota</taxon>
        <taxon>Bacilli</taxon>
        <taxon>Lactobacillales</taxon>
        <taxon>Streptococcaceae</taxon>
        <taxon>Streptococcus</taxon>
    </lineage>
</organism>
<dbReference type="CDD" id="cd05568">
    <property type="entry name" value="PTS_IIB_bgl_like"/>
    <property type="match status" value="1"/>
</dbReference>
<dbReference type="GO" id="GO:0008982">
    <property type="term" value="F:protein-N(PI)-phosphohistidine-sugar phosphotransferase activity"/>
    <property type="evidence" value="ECO:0007669"/>
    <property type="project" value="InterPro"/>
</dbReference>
<dbReference type="PROSITE" id="PS51372">
    <property type="entry name" value="PRD_2"/>
    <property type="match status" value="2"/>
</dbReference>
<feature type="domain" description="PTS EIIA type-2" evidence="6">
    <location>
        <begin position="517"/>
        <end position="659"/>
    </location>
</feature>
<name>A0A0Z8JAB8_STRSU</name>
<evidence type="ECO:0000259" key="8">
    <source>
        <dbReference type="PROSITE" id="PS51372"/>
    </source>
</evidence>
<dbReference type="InterPro" id="IPR013011">
    <property type="entry name" value="PTS_EIIB_2"/>
</dbReference>
<dbReference type="InterPro" id="IPR016152">
    <property type="entry name" value="PTrfase/Anion_transptr"/>
</dbReference>
<dbReference type="Gene3D" id="1.10.1790.10">
    <property type="entry name" value="PRD domain"/>
    <property type="match status" value="2"/>
</dbReference>
<feature type="domain" description="PTS EIIB type-2" evidence="7">
    <location>
        <begin position="406"/>
        <end position="498"/>
    </location>
</feature>
<dbReference type="Proteomes" id="UP000071533">
    <property type="component" value="Unassembled WGS sequence"/>
</dbReference>
<dbReference type="Gene3D" id="1.10.10.10">
    <property type="entry name" value="Winged helix-like DNA-binding domain superfamily/Winged helix DNA-binding domain"/>
    <property type="match status" value="1"/>
</dbReference>
<dbReference type="GO" id="GO:0009401">
    <property type="term" value="P:phosphoenolpyruvate-dependent sugar phosphotransferase system"/>
    <property type="evidence" value="ECO:0007669"/>
    <property type="project" value="InterPro"/>
</dbReference>
<dbReference type="Pfam" id="PF00359">
    <property type="entry name" value="PTS_EIIA_2"/>
    <property type="match status" value="1"/>
</dbReference>
<dbReference type="InterPro" id="IPR007737">
    <property type="entry name" value="Mga_HTH"/>
</dbReference>
<dbReference type="Pfam" id="PF02302">
    <property type="entry name" value="PTS_IIB"/>
    <property type="match status" value="1"/>
</dbReference>
<reference evidence="9 10" key="1">
    <citation type="submission" date="2016-02" db="EMBL/GenBank/DDBJ databases">
        <authorList>
            <consortium name="Pathogen Informatics"/>
        </authorList>
    </citation>
    <scope>NUCLEOTIDE SEQUENCE [LARGE SCALE GENOMIC DNA]</scope>
    <source>
        <strain evidence="9 10">LSS69</strain>
    </source>
</reference>
<keyword evidence="1" id="KW-0808">Transferase</keyword>
<gene>
    <name evidence="9" type="primary">licR_2</name>
    <name evidence="9" type="ORF">ERS132431_01715</name>
</gene>
<dbReference type="SUPFAM" id="SSF55804">
    <property type="entry name" value="Phoshotransferase/anion transport protein"/>
    <property type="match status" value="1"/>
</dbReference>
<dbReference type="InterPro" id="IPR036095">
    <property type="entry name" value="PTS_EIIB-like_sf"/>
</dbReference>
<sequence>MLSKKEVRLADYLLTKQGDFVSSIELAKALGVSDRTARKYVQQLSLSLEASGASILSKQSKGYCLLVERPVEFEMFWQEQLRLKKQVTDLRQLEEATDRQRYVLSKLLFENPIQSMDRLQRELFIGKTTLHSIIADIRNLFAPYQLELLFTRRGVELSGEEPAIRHFIMDYFFGQGNGQSLYGLVESQLLPDIRFTDLMLIVLDECRDAKLRLSDFVMQNLVLHIALLLQRMKGGASLERFPISDQIQSSKEYQVAGRIIERIETEFQVAIPVEEANYIALHLKVKLTGNPSQLSDLEDGLEEEVESCLQTLSQLTGLDLLKDRQLFKGIVAHLLPLRTRLEHQIQLANPLVADIQRDYIEVFELTKQAFASMPTLLAYSISDDEWAYLTLHVLAAIERYEGRKKLRVLVVCATGIGSALMLRNRLEKEFATSLEIADVVSYYEVTEERLRDVDLIISSISLSNLIFLTPVITVSVFLSEQDIEAIRSYLQQVTPVRVEQNEALPMEEEQARQIAEAVFSPLRIVSLDKKMSRDRTLLQLIACLDEAKESGFVEHFREQVNVRESYSSVVFGELLAFPHPAIPLTFSEQIVVGVCKEAVEWEEGKKVQFIFLLSPSKGRNPHLKYISPCLVAFIQDRSLQERLVQNPSYQELVDIFIPLIQKQG</sequence>
<accession>A0A0Z8JAB8</accession>
<dbReference type="InterPro" id="IPR003501">
    <property type="entry name" value="PTS_EIIB_2/3"/>
</dbReference>
<dbReference type="InterPro" id="IPR013196">
    <property type="entry name" value="HTH_11"/>
</dbReference>
<evidence type="ECO:0000256" key="5">
    <source>
        <dbReference type="ARBA" id="ARBA00023163"/>
    </source>
</evidence>
<dbReference type="Gene3D" id="3.40.930.10">
    <property type="entry name" value="Mannitol-specific EII, Chain A"/>
    <property type="match status" value="1"/>
</dbReference>
<dbReference type="Pfam" id="PF00874">
    <property type="entry name" value="PRD"/>
    <property type="match status" value="2"/>
</dbReference>
<dbReference type="EMBL" id="FIHS01000023">
    <property type="protein sequence ID" value="CYV50082.1"/>
    <property type="molecule type" value="Genomic_DNA"/>
</dbReference>
<evidence type="ECO:0000313" key="10">
    <source>
        <dbReference type="Proteomes" id="UP000071533"/>
    </source>
</evidence>
<dbReference type="AlphaFoldDB" id="A0A0Z8JAB8"/>
<dbReference type="InterPro" id="IPR036634">
    <property type="entry name" value="PRD_sf"/>
</dbReference>
<dbReference type="SUPFAM" id="SSF63520">
    <property type="entry name" value="PTS-regulatory domain, PRD"/>
    <property type="match status" value="2"/>
</dbReference>
<keyword evidence="5" id="KW-0804">Transcription</keyword>
<dbReference type="PROSITE" id="PS51099">
    <property type="entry name" value="PTS_EIIB_TYPE_2"/>
    <property type="match status" value="1"/>
</dbReference>
<dbReference type="InterPro" id="IPR050661">
    <property type="entry name" value="BglG_antiterminators"/>
</dbReference>
<protein>
    <submittedName>
        <fullName evidence="9">Transcriptional antiterminator</fullName>
    </submittedName>
</protein>
<dbReference type="RefSeq" id="WP_044689395.1">
    <property type="nucleotide sequence ID" value="NZ_CEHX01000010.1"/>
</dbReference>
<evidence type="ECO:0000313" key="9">
    <source>
        <dbReference type="EMBL" id="CYV50082.1"/>
    </source>
</evidence>
<dbReference type="Pfam" id="PF05043">
    <property type="entry name" value="Mga"/>
    <property type="match status" value="1"/>
</dbReference>
<dbReference type="SUPFAM" id="SSF52794">
    <property type="entry name" value="PTS system IIB component-like"/>
    <property type="match status" value="1"/>
</dbReference>
<dbReference type="Pfam" id="PF08279">
    <property type="entry name" value="HTH_11"/>
    <property type="match status" value="1"/>
</dbReference>
<dbReference type="PANTHER" id="PTHR30185:SF18">
    <property type="entry name" value="TRANSCRIPTIONAL REGULATOR MTLR"/>
    <property type="match status" value="1"/>
</dbReference>
<evidence type="ECO:0000259" key="7">
    <source>
        <dbReference type="PROSITE" id="PS51099"/>
    </source>
</evidence>
<evidence type="ECO:0000256" key="2">
    <source>
        <dbReference type="ARBA" id="ARBA00022737"/>
    </source>
</evidence>
<dbReference type="InterPro" id="IPR011608">
    <property type="entry name" value="PRD"/>
</dbReference>
<keyword evidence="2" id="KW-0677">Repeat</keyword>
<evidence type="ECO:0000256" key="4">
    <source>
        <dbReference type="ARBA" id="ARBA00023159"/>
    </source>
</evidence>
<evidence type="ECO:0000256" key="3">
    <source>
        <dbReference type="ARBA" id="ARBA00023015"/>
    </source>
</evidence>
<dbReference type="InterPro" id="IPR036388">
    <property type="entry name" value="WH-like_DNA-bd_sf"/>
</dbReference>
<dbReference type="PROSITE" id="PS51094">
    <property type="entry name" value="PTS_EIIA_TYPE_2"/>
    <property type="match status" value="1"/>
</dbReference>